<dbReference type="InterPro" id="IPR014485">
    <property type="entry name" value="Pesterase_C1039"/>
</dbReference>
<sequence length="675" mass="75708">MFSLPLFFHCLLACIAPSIYACDSCYGPSDYTSHKRLVRRMQPEAPKATTKTKGPLEWGQINFLHTTDTHGWLAGHIKEENYGADWGDYVSFVKHMRKRANELNVDLLLIDTGDLHDGNGLGDTTKPNGIYTNEIFSTIDYDLLTVGNHELYVTEVAYETFANFSKFYGKRYLTSNVQILNDATGEFEDMGNKFRHFTTDHGLNIMSFGVLFDFKGNSNVSKITKAEDMIKEQWFIDAVKLEPIDLFVVIGHNPVRSTEPSSTLSKVQKAIRDLRPEVPIQIFGGHAHVRDFVVWDMKSTGLASGKYCETVGWLSMSGIKSSTFKGSEKPRGVPNPSRKAIANETASTRMPQSCDRARDKDILYSRRYLDWNRLTFAFHAVGSQDPKLDSKLGKWVTGDITEFRKAQNLSVVIACVPQTYCVTCKPFGDEGNIFTLAERALAATVINQSRANIPRLILMNTGNIRYDLVKGPFTLDDSYAVSPYQNTFQFISDVPYLQAKEILGILNTGPFQRRSSLSLDTYSSSILEGTSGSCVDPPLITSTQGKRDLLKPRSITRHPRDSTTNNPGYTTTDDFGTDGDDTPHSKIPHFKQPNDVQARAAFPSNRSDPEKVDLVFVDFIAERFVLPALAKVGGNYTMVDVQYYMPKEFTTNTYLRKYAEMEWQTGMPNCPVGGE</sequence>
<evidence type="ECO:0000313" key="5">
    <source>
        <dbReference type="EMBL" id="ODH19752.1"/>
    </source>
</evidence>
<dbReference type="InterPro" id="IPR053828">
    <property type="entry name" value="Nucleosidase_C"/>
</dbReference>
<evidence type="ECO:0000259" key="3">
    <source>
        <dbReference type="Pfam" id="PF00149"/>
    </source>
</evidence>
<dbReference type="Gene3D" id="3.90.780.10">
    <property type="entry name" value="5'-Nucleotidase, C-terminal domain"/>
    <property type="match status" value="2"/>
</dbReference>
<name>A0A1D2J8E1_PARBR</name>
<dbReference type="PANTHER" id="PTHR11575">
    <property type="entry name" value="5'-NUCLEOTIDASE-RELATED"/>
    <property type="match status" value="1"/>
</dbReference>
<proteinExistence type="predicted"/>
<dbReference type="CDD" id="cd07407">
    <property type="entry name" value="MPP_YHR202W_N"/>
    <property type="match status" value="1"/>
</dbReference>
<organism evidence="5 6">
    <name type="scientific">Paracoccidioides brasiliensis</name>
    <dbReference type="NCBI Taxonomy" id="121759"/>
    <lineage>
        <taxon>Eukaryota</taxon>
        <taxon>Fungi</taxon>
        <taxon>Dikarya</taxon>
        <taxon>Ascomycota</taxon>
        <taxon>Pezizomycotina</taxon>
        <taxon>Eurotiomycetes</taxon>
        <taxon>Eurotiomycetidae</taxon>
        <taxon>Onygenales</taxon>
        <taxon>Ajellomycetaceae</taxon>
        <taxon>Paracoccidioides</taxon>
    </lineage>
</organism>
<feature type="region of interest" description="Disordered" evidence="1">
    <location>
        <begin position="537"/>
        <end position="593"/>
    </location>
</feature>
<dbReference type="InterPro" id="IPR036907">
    <property type="entry name" value="5'-Nucleotdase_C_sf"/>
</dbReference>
<feature type="domain" description="Calcineurin-like phosphoesterase" evidence="3">
    <location>
        <begin position="62"/>
        <end position="289"/>
    </location>
</feature>
<reference evidence="5 6" key="1">
    <citation type="submission" date="2016-06" db="EMBL/GenBank/DDBJ databases">
        <authorList>
            <person name="Kjaerup R.B."/>
            <person name="Dalgaard T.S."/>
            <person name="Juul-Madsen H.R."/>
        </authorList>
    </citation>
    <scope>NUCLEOTIDE SEQUENCE [LARGE SCALE GENOMIC DNA]</scope>
    <source>
        <strain evidence="5 6">Pb300</strain>
    </source>
</reference>
<protein>
    <submittedName>
        <fullName evidence="5">Uncharacterized protein</fullName>
    </submittedName>
</protein>
<evidence type="ECO:0000256" key="2">
    <source>
        <dbReference type="SAM" id="SignalP"/>
    </source>
</evidence>
<dbReference type="InterPro" id="IPR006179">
    <property type="entry name" value="5_nucleotidase/apyrase"/>
</dbReference>
<dbReference type="PANTHER" id="PTHR11575:SF22">
    <property type="entry name" value="ADL392WP"/>
    <property type="match status" value="1"/>
</dbReference>
<evidence type="ECO:0000313" key="6">
    <source>
        <dbReference type="Proteomes" id="UP000242814"/>
    </source>
</evidence>
<dbReference type="VEuPathDB" id="FungiDB:PADG_06837"/>
<gene>
    <name evidence="5" type="ORF">ACO22_06108</name>
</gene>
<dbReference type="InterPro" id="IPR041823">
    <property type="entry name" value="YHR202W_N"/>
</dbReference>
<dbReference type="Proteomes" id="UP000242814">
    <property type="component" value="Unassembled WGS sequence"/>
</dbReference>
<dbReference type="InterPro" id="IPR029052">
    <property type="entry name" value="Metallo-depent_PP-like"/>
</dbReference>
<dbReference type="GO" id="GO:0005829">
    <property type="term" value="C:cytosol"/>
    <property type="evidence" value="ECO:0007669"/>
    <property type="project" value="TreeGrafter"/>
</dbReference>
<dbReference type="GO" id="GO:0009166">
    <property type="term" value="P:nucleotide catabolic process"/>
    <property type="evidence" value="ECO:0007669"/>
    <property type="project" value="InterPro"/>
</dbReference>
<evidence type="ECO:0000256" key="1">
    <source>
        <dbReference type="SAM" id="MobiDB-lite"/>
    </source>
</evidence>
<dbReference type="InterPro" id="IPR004843">
    <property type="entry name" value="Calcineurin-like_PHP"/>
</dbReference>
<dbReference type="VEuPathDB" id="FungiDB:PABG_05902"/>
<feature type="chain" id="PRO_5008902304" evidence="2">
    <location>
        <begin position="22"/>
        <end position="675"/>
    </location>
</feature>
<feature type="signal peptide" evidence="2">
    <location>
        <begin position="1"/>
        <end position="21"/>
    </location>
</feature>
<evidence type="ECO:0000259" key="4">
    <source>
        <dbReference type="Pfam" id="PF21953"/>
    </source>
</evidence>
<dbReference type="Pfam" id="PF21953">
    <property type="entry name" value="NadN_nucleosid_C"/>
    <property type="match status" value="1"/>
</dbReference>
<dbReference type="Gene3D" id="3.60.21.10">
    <property type="match status" value="1"/>
</dbReference>
<keyword evidence="2" id="KW-0732">Signal</keyword>
<feature type="domain" description="Putative 5'-nucleotidase C-terminal" evidence="4">
    <location>
        <begin position="419"/>
        <end position="624"/>
    </location>
</feature>
<dbReference type="Pfam" id="PF00149">
    <property type="entry name" value="Metallophos"/>
    <property type="match status" value="1"/>
</dbReference>
<comment type="caution">
    <text evidence="5">The sequence shown here is derived from an EMBL/GenBank/DDBJ whole genome shotgun (WGS) entry which is preliminary data.</text>
</comment>
<dbReference type="PIRSF" id="PIRSF017316">
    <property type="entry name" value="Pesterase_C1039"/>
    <property type="match status" value="1"/>
</dbReference>
<dbReference type="SUPFAM" id="SSF56300">
    <property type="entry name" value="Metallo-dependent phosphatases"/>
    <property type="match status" value="1"/>
</dbReference>
<dbReference type="GO" id="GO:0016787">
    <property type="term" value="F:hydrolase activity"/>
    <property type="evidence" value="ECO:0007669"/>
    <property type="project" value="InterPro"/>
</dbReference>
<accession>A0A1D2J8E1</accession>
<dbReference type="EMBL" id="LZYO01000309">
    <property type="protein sequence ID" value="ODH19752.1"/>
    <property type="molecule type" value="Genomic_DNA"/>
</dbReference>
<dbReference type="AlphaFoldDB" id="A0A1D2J8E1"/>
<dbReference type="SUPFAM" id="SSF55816">
    <property type="entry name" value="5'-nucleotidase (syn. UDP-sugar hydrolase), C-terminal domain"/>
    <property type="match status" value="1"/>
</dbReference>